<feature type="domain" description="DNA primase/polymerase bifunctional N-terminal" evidence="4">
    <location>
        <begin position="19"/>
        <end position="193"/>
    </location>
</feature>
<evidence type="ECO:0000259" key="3">
    <source>
        <dbReference type="SMART" id="SM00942"/>
    </source>
</evidence>
<dbReference type="Pfam" id="PF09250">
    <property type="entry name" value="Prim-Pol"/>
    <property type="match status" value="1"/>
</dbReference>
<protein>
    <submittedName>
        <fullName evidence="5">DNA primase</fullName>
    </submittedName>
</protein>
<dbReference type="CDD" id="cd04859">
    <property type="entry name" value="Prim_Pol"/>
    <property type="match status" value="1"/>
</dbReference>
<dbReference type="InterPro" id="IPR015330">
    <property type="entry name" value="DNA_primase/pol_bifunc_N"/>
</dbReference>
<evidence type="ECO:0000256" key="2">
    <source>
        <dbReference type="SAM" id="SignalP"/>
    </source>
</evidence>
<reference evidence="6" key="1">
    <citation type="submission" date="2018-09" db="EMBL/GenBank/DDBJ databases">
        <title>Genome sequencing of strain 2DFWR-13.</title>
        <authorList>
            <person name="Heo J."/>
            <person name="Kim S.-J."/>
            <person name="Kwon S.-W."/>
        </authorList>
    </citation>
    <scope>NUCLEOTIDE SEQUENCE [LARGE SCALE GENOMIC DNA]</scope>
    <source>
        <strain evidence="6">2DFWR-13</strain>
    </source>
</reference>
<feature type="domain" description="Primase C-terminal 1" evidence="3">
    <location>
        <begin position="217"/>
        <end position="280"/>
    </location>
</feature>
<dbReference type="KEGG" id="lyd:D7I47_14225"/>
<sequence length="304" mass="31974">MSVASVLSSVSALPLPQAAALLAAAGVPVLPCVPGAKNPLLKPDEENPEAQPGGFHAATTDARQVTAWWRRWPSANIGVPTGAVSGVEVVDVDRKPGGDGVAAFERARRAGLVPGWLAVVRSASGGAHFYFPADTDRPQRSWQAAKAHVDFRGDGGYIIAPPSAVTGTGSYEFVAGADRAPAPVDADRLRDFLDPRPDPAPHRVRGPIRSEDAARLAAWVGMRDEGERNRGLFWASCRLAEAGLSLPEMVDALAPAGEQVGLPQREIETTIRSAYRATHVQPASVVGQGDAPRQPTKLTGQVLS</sequence>
<dbReference type="Proteomes" id="UP000278886">
    <property type="component" value="Chromosome"/>
</dbReference>
<feature type="signal peptide" evidence="2">
    <location>
        <begin position="1"/>
        <end position="19"/>
    </location>
</feature>
<feature type="chain" id="PRO_5039296288" evidence="2">
    <location>
        <begin position="20"/>
        <end position="304"/>
    </location>
</feature>
<dbReference type="OrthoDB" id="3218228at2"/>
<organism evidence="5 6">
    <name type="scientific">Protaetiibacter intestinalis</name>
    <dbReference type="NCBI Taxonomy" id="2419774"/>
    <lineage>
        <taxon>Bacteria</taxon>
        <taxon>Bacillati</taxon>
        <taxon>Actinomycetota</taxon>
        <taxon>Actinomycetes</taxon>
        <taxon>Micrococcales</taxon>
        <taxon>Microbacteriaceae</taxon>
        <taxon>Protaetiibacter</taxon>
    </lineage>
</organism>
<evidence type="ECO:0000313" key="5">
    <source>
        <dbReference type="EMBL" id="AYF99294.1"/>
    </source>
</evidence>
<dbReference type="InterPro" id="IPR014820">
    <property type="entry name" value="PriCT_1"/>
</dbReference>
<dbReference type="RefSeq" id="WP_120763663.1">
    <property type="nucleotide sequence ID" value="NZ_CP032630.1"/>
</dbReference>
<evidence type="ECO:0000313" key="6">
    <source>
        <dbReference type="Proteomes" id="UP000278886"/>
    </source>
</evidence>
<dbReference type="AlphaFoldDB" id="A0A387B6B3"/>
<name>A0A387B6B3_9MICO</name>
<dbReference type="SMART" id="SM00943">
    <property type="entry name" value="Prim-Pol"/>
    <property type="match status" value="1"/>
</dbReference>
<dbReference type="EMBL" id="CP032630">
    <property type="protein sequence ID" value="AYF99294.1"/>
    <property type="molecule type" value="Genomic_DNA"/>
</dbReference>
<dbReference type="SUPFAM" id="SSF56747">
    <property type="entry name" value="Prim-pol domain"/>
    <property type="match status" value="1"/>
</dbReference>
<accession>A0A387B6B3</accession>
<evidence type="ECO:0000256" key="1">
    <source>
        <dbReference type="SAM" id="MobiDB-lite"/>
    </source>
</evidence>
<keyword evidence="2" id="KW-0732">Signal</keyword>
<dbReference type="SMART" id="SM00942">
    <property type="entry name" value="PriCT_1"/>
    <property type="match status" value="1"/>
</dbReference>
<evidence type="ECO:0000259" key="4">
    <source>
        <dbReference type="SMART" id="SM00943"/>
    </source>
</evidence>
<dbReference type="Pfam" id="PF08708">
    <property type="entry name" value="PriCT_1"/>
    <property type="match status" value="1"/>
</dbReference>
<keyword evidence="6" id="KW-1185">Reference proteome</keyword>
<proteinExistence type="predicted"/>
<feature type="region of interest" description="Disordered" evidence="1">
    <location>
        <begin position="282"/>
        <end position="304"/>
    </location>
</feature>
<gene>
    <name evidence="5" type="ORF">D7I47_14225</name>
</gene>